<organism evidence="2 3">
    <name type="scientific">Rhizopus microsporus ATCC 52813</name>
    <dbReference type="NCBI Taxonomy" id="1340429"/>
    <lineage>
        <taxon>Eukaryota</taxon>
        <taxon>Fungi</taxon>
        <taxon>Fungi incertae sedis</taxon>
        <taxon>Mucoromycota</taxon>
        <taxon>Mucoromycotina</taxon>
        <taxon>Mucoromycetes</taxon>
        <taxon>Mucorales</taxon>
        <taxon>Mucorineae</taxon>
        <taxon>Rhizopodaceae</taxon>
        <taxon>Rhizopus</taxon>
    </lineage>
</organism>
<proteinExistence type="predicted"/>
<dbReference type="EMBL" id="KZ303857">
    <property type="protein sequence ID" value="PHZ09746.1"/>
    <property type="molecule type" value="Genomic_DNA"/>
</dbReference>
<sequence>MLVKTIALFLTLTSAALACEMDCRRGVSGDFADVYKPIIDMSVNRLQDQLTSSIPKVKVPSKITTHMSNGELVDDIQASIKSTLEQFANTELSKPRLAEGFYQVIFNEENPYKGDCNNPKRLTRKMPPKGESWTLEECEKMDYRCGNPPSICHFLDDVKERCIGRMRREIGEHASFDNGVLVKNLAKDTRRSIHRTLAKHGVGQLSEDKDVSTYVTKVVASIVGTLDQWIEKDVGQLCEGPDQKEVCNSWNDDIKKKILVWP</sequence>
<feature type="chain" id="PRO_5013700254" evidence="1">
    <location>
        <begin position="19"/>
        <end position="262"/>
    </location>
</feature>
<dbReference type="RefSeq" id="XP_023463454.1">
    <property type="nucleotide sequence ID" value="XM_023609371.1"/>
</dbReference>
<accession>A0A2G4SMZ4</accession>
<evidence type="ECO:0000313" key="2">
    <source>
        <dbReference type="EMBL" id="PHZ09746.1"/>
    </source>
</evidence>
<evidence type="ECO:0000256" key="1">
    <source>
        <dbReference type="SAM" id="SignalP"/>
    </source>
</evidence>
<dbReference type="GeneID" id="35440361"/>
<name>A0A2G4SMZ4_RHIZD</name>
<feature type="signal peptide" evidence="1">
    <location>
        <begin position="1"/>
        <end position="18"/>
    </location>
</feature>
<dbReference type="AlphaFoldDB" id="A0A2G4SMZ4"/>
<evidence type="ECO:0000313" key="3">
    <source>
        <dbReference type="Proteomes" id="UP000242254"/>
    </source>
</evidence>
<gene>
    <name evidence="2" type="ORF">RHIMIDRAFT_240422</name>
</gene>
<dbReference type="Proteomes" id="UP000242254">
    <property type="component" value="Unassembled WGS sequence"/>
</dbReference>
<dbReference type="PROSITE" id="PS51257">
    <property type="entry name" value="PROKAR_LIPOPROTEIN"/>
    <property type="match status" value="1"/>
</dbReference>
<protein>
    <submittedName>
        <fullName evidence="2">Uncharacterized protein</fullName>
    </submittedName>
</protein>
<keyword evidence="1" id="KW-0732">Signal</keyword>
<keyword evidence="3" id="KW-1185">Reference proteome</keyword>
<reference evidence="2 3" key="1">
    <citation type="journal article" date="2016" name="Proc. Natl. Acad. Sci. U.S.A.">
        <title>Lipid metabolic changes in an early divergent fungus govern the establishment of a mutualistic symbiosis with endobacteria.</title>
        <authorList>
            <person name="Lastovetsky O.A."/>
            <person name="Gaspar M.L."/>
            <person name="Mondo S.J."/>
            <person name="LaButti K.M."/>
            <person name="Sandor L."/>
            <person name="Grigoriev I.V."/>
            <person name="Henry S.A."/>
            <person name="Pawlowska T.E."/>
        </authorList>
    </citation>
    <scope>NUCLEOTIDE SEQUENCE [LARGE SCALE GENOMIC DNA]</scope>
    <source>
        <strain evidence="2 3">ATCC 52813</strain>
    </source>
</reference>